<feature type="chain" id="PRO_5018001315" description="Secreted protein" evidence="2">
    <location>
        <begin position="28"/>
        <end position="131"/>
    </location>
</feature>
<feature type="compositionally biased region" description="Basic residues" evidence="1">
    <location>
        <begin position="110"/>
        <end position="119"/>
    </location>
</feature>
<gene>
    <name evidence="3" type="ORF">CTZ28_26620</name>
</gene>
<protein>
    <recommendedName>
        <fullName evidence="5">Secreted protein</fullName>
    </recommendedName>
</protein>
<sequence length="131" mass="14503">MFRGRTHRSALTLLTTLLLTLQFFAPADSFASAHTIRHVEAKTPSGSEISGKASRDGTGTHRDTERFEEQPGPSQARDRRRAAVSRRAHERRRPARATATPRPASAPGAVHHRIPRPSRAHTPAVLQVFRC</sequence>
<proteinExistence type="predicted"/>
<feature type="region of interest" description="Disordered" evidence="1">
    <location>
        <begin position="39"/>
        <end position="123"/>
    </location>
</feature>
<feature type="compositionally biased region" description="Basic and acidic residues" evidence="1">
    <location>
        <begin position="53"/>
        <end position="69"/>
    </location>
</feature>
<dbReference type="Proteomes" id="UP000270471">
    <property type="component" value="Unassembled WGS sequence"/>
</dbReference>
<feature type="compositionally biased region" description="Basic residues" evidence="1">
    <location>
        <begin position="78"/>
        <end position="95"/>
    </location>
</feature>
<dbReference type="AlphaFoldDB" id="A0A3M0I825"/>
<dbReference type="EMBL" id="PENI01000019">
    <property type="protein sequence ID" value="RMB82913.1"/>
    <property type="molecule type" value="Genomic_DNA"/>
</dbReference>
<organism evidence="3 4">
    <name type="scientific">Streptomyces shenzhenensis</name>
    <dbReference type="NCBI Taxonomy" id="943815"/>
    <lineage>
        <taxon>Bacteria</taxon>
        <taxon>Bacillati</taxon>
        <taxon>Actinomycetota</taxon>
        <taxon>Actinomycetes</taxon>
        <taxon>Kitasatosporales</taxon>
        <taxon>Streptomycetaceae</taxon>
        <taxon>Streptomyces</taxon>
    </lineage>
</organism>
<evidence type="ECO:0000313" key="4">
    <source>
        <dbReference type="Proteomes" id="UP000270471"/>
    </source>
</evidence>
<reference evidence="3 4" key="1">
    <citation type="submission" date="2017-11" db="EMBL/GenBank/DDBJ databases">
        <title>Draft genome of actinobacteria isolated from guarana (Paullinia cupana (Mart.) Ducke.</title>
        <authorList>
            <person name="Siqueira K.A."/>
            <person name="Liotti R.G."/>
            <person name="Mendes T.A.O."/>
            <person name="Soares M.A."/>
        </authorList>
    </citation>
    <scope>NUCLEOTIDE SEQUENCE [LARGE SCALE GENOMIC DNA]</scope>
    <source>
        <strain evidence="3 4">193</strain>
    </source>
</reference>
<accession>A0A3M0I825</accession>
<keyword evidence="2" id="KW-0732">Signal</keyword>
<evidence type="ECO:0000256" key="1">
    <source>
        <dbReference type="SAM" id="MobiDB-lite"/>
    </source>
</evidence>
<feature type="compositionally biased region" description="Low complexity" evidence="1">
    <location>
        <begin position="96"/>
        <end position="109"/>
    </location>
</feature>
<feature type="signal peptide" evidence="2">
    <location>
        <begin position="1"/>
        <end position="27"/>
    </location>
</feature>
<evidence type="ECO:0008006" key="5">
    <source>
        <dbReference type="Google" id="ProtNLM"/>
    </source>
</evidence>
<evidence type="ECO:0000313" key="3">
    <source>
        <dbReference type="EMBL" id="RMB82913.1"/>
    </source>
</evidence>
<comment type="caution">
    <text evidence="3">The sequence shown here is derived from an EMBL/GenBank/DDBJ whole genome shotgun (WGS) entry which is preliminary data.</text>
</comment>
<dbReference type="OrthoDB" id="4337596at2"/>
<name>A0A3M0I825_9ACTN</name>
<evidence type="ECO:0000256" key="2">
    <source>
        <dbReference type="SAM" id="SignalP"/>
    </source>
</evidence>
<keyword evidence="4" id="KW-1185">Reference proteome</keyword>